<sequence length="62" mass="7164">MNTRRMTYVGKNTLKPAPTNTQRTKGLVQLTETVATLMFKLLALDIHKYKQKTGWKCIRIVL</sequence>
<dbReference type="EMBL" id="GBRH01196377">
    <property type="protein sequence ID" value="JAE01519.1"/>
    <property type="molecule type" value="Transcribed_RNA"/>
</dbReference>
<name>A0A0A9ER88_ARUDO</name>
<feature type="region of interest" description="Disordered" evidence="1">
    <location>
        <begin position="1"/>
        <end position="21"/>
    </location>
</feature>
<reference evidence="2" key="2">
    <citation type="journal article" date="2015" name="Data Brief">
        <title>Shoot transcriptome of the giant reed, Arundo donax.</title>
        <authorList>
            <person name="Barrero R.A."/>
            <person name="Guerrero F.D."/>
            <person name="Moolhuijzen P."/>
            <person name="Goolsby J.A."/>
            <person name="Tidwell J."/>
            <person name="Bellgard S.E."/>
            <person name="Bellgard M.I."/>
        </authorList>
    </citation>
    <scope>NUCLEOTIDE SEQUENCE</scope>
    <source>
        <tissue evidence="2">Shoot tissue taken approximately 20 cm above the soil surface</tissue>
    </source>
</reference>
<reference evidence="2" key="1">
    <citation type="submission" date="2014-09" db="EMBL/GenBank/DDBJ databases">
        <authorList>
            <person name="Magalhaes I.L.F."/>
            <person name="Oliveira U."/>
            <person name="Santos F.R."/>
            <person name="Vidigal T.H.D.A."/>
            <person name="Brescovit A.D."/>
            <person name="Santos A.J."/>
        </authorList>
    </citation>
    <scope>NUCLEOTIDE SEQUENCE</scope>
    <source>
        <tissue evidence="2">Shoot tissue taken approximately 20 cm above the soil surface</tissue>
    </source>
</reference>
<proteinExistence type="predicted"/>
<dbReference type="AlphaFoldDB" id="A0A0A9ER88"/>
<protein>
    <submittedName>
        <fullName evidence="2">Uncharacterized protein</fullName>
    </submittedName>
</protein>
<accession>A0A0A9ER88</accession>
<evidence type="ECO:0000256" key="1">
    <source>
        <dbReference type="SAM" id="MobiDB-lite"/>
    </source>
</evidence>
<organism evidence="2">
    <name type="scientific">Arundo donax</name>
    <name type="common">Giant reed</name>
    <name type="synonym">Donax arundinaceus</name>
    <dbReference type="NCBI Taxonomy" id="35708"/>
    <lineage>
        <taxon>Eukaryota</taxon>
        <taxon>Viridiplantae</taxon>
        <taxon>Streptophyta</taxon>
        <taxon>Embryophyta</taxon>
        <taxon>Tracheophyta</taxon>
        <taxon>Spermatophyta</taxon>
        <taxon>Magnoliopsida</taxon>
        <taxon>Liliopsida</taxon>
        <taxon>Poales</taxon>
        <taxon>Poaceae</taxon>
        <taxon>PACMAD clade</taxon>
        <taxon>Arundinoideae</taxon>
        <taxon>Arundineae</taxon>
        <taxon>Arundo</taxon>
    </lineage>
</organism>
<evidence type="ECO:0000313" key="2">
    <source>
        <dbReference type="EMBL" id="JAE01519.1"/>
    </source>
</evidence>